<dbReference type="InterPro" id="IPR015813">
    <property type="entry name" value="Pyrv/PenolPyrv_kinase-like_dom"/>
</dbReference>
<dbReference type="SUPFAM" id="SSF51621">
    <property type="entry name" value="Phosphoenolpyruvate/pyruvate domain"/>
    <property type="match status" value="1"/>
</dbReference>
<dbReference type="RefSeq" id="WP_192752174.1">
    <property type="nucleotide sequence ID" value="NZ_BAABJL010000134.1"/>
</dbReference>
<comment type="caution">
    <text evidence="5">The sequence shown here is derived from an EMBL/GenBank/DDBJ whole genome shotgun (WGS) entry which is preliminary data.</text>
</comment>
<name>A0A927MY74_9ACTN</name>
<evidence type="ECO:0000256" key="1">
    <source>
        <dbReference type="ARBA" id="ARBA00005568"/>
    </source>
</evidence>
<dbReference type="Pfam" id="PF03328">
    <property type="entry name" value="HpcH_HpaI"/>
    <property type="match status" value="1"/>
</dbReference>
<evidence type="ECO:0000313" key="5">
    <source>
        <dbReference type="EMBL" id="MBE1608392.1"/>
    </source>
</evidence>
<evidence type="ECO:0000313" key="6">
    <source>
        <dbReference type="Proteomes" id="UP000638648"/>
    </source>
</evidence>
<feature type="domain" description="HpcH/HpaI aldolase/citrate lyase" evidence="4">
    <location>
        <begin position="63"/>
        <end position="247"/>
    </location>
</feature>
<keyword evidence="2" id="KW-0479">Metal-binding</keyword>
<proteinExistence type="inferred from homology"/>
<dbReference type="AlphaFoldDB" id="A0A927MY74"/>
<reference evidence="5" key="1">
    <citation type="submission" date="2020-10" db="EMBL/GenBank/DDBJ databases">
        <title>Sequencing the genomes of 1000 actinobacteria strains.</title>
        <authorList>
            <person name="Klenk H.-P."/>
        </authorList>
    </citation>
    <scope>NUCLEOTIDE SEQUENCE</scope>
    <source>
        <strain evidence="5">DSM 45354</strain>
    </source>
</reference>
<dbReference type="Gene3D" id="3.20.20.60">
    <property type="entry name" value="Phosphoenolpyruvate-binding domains"/>
    <property type="match status" value="1"/>
</dbReference>
<dbReference type="GO" id="GO:0008672">
    <property type="term" value="F:2-dehydro-3-deoxyglucarate aldolase activity"/>
    <property type="evidence" value="ECO:0007669"/>
    <property type="project" value="UniProtKB-EC"/>
</dbReference>
<keyword evidence="3 5" id="KW-0456">Lyase</keyword>
<protein>
    <submittedName>
        <fullName evidence="5">2-dehydro-3-deoxyglucarate aldolase/4-hydroxy-2-oxoheptanedioate aldolase</fullName>
        <ecNumber evidence="5">4.1.2.20</ecNumber>
        <ecNumber evidence="5">4.1.2.52</ecNumber>
    </submittedName>
</protein>
<evidence type="ECO:0000256" key="2">
    <source>
        <dbReference type="ARBA" id="ARBA00022723"/>
    </source>
</evidence>
<sequence length="263" mass="28387">MSENNERRFAPSPVKQALREGNLVVGTFVFEFATNGIGRLAAGAGAEFVIYDAEHTGWGWETLGRLVATTRGAEPYVRIPGTERSAISRALDVGARGIMVPMVESAEQAATIVSWATYPPHGVRGAAFGLAHDDYAREDNDTFMRWANEEKAILAQIETVRGLAAVEEIAAVDGVDVLWVGHYDLTNSMGIPGKFDHPDYLAALDRVVAAARSHGKYAGFMAGSPAEAAMLVERGFSILAYGGDLWVYQDALREGITKVQGLR</sequence>
<keyword evidence="6" id="KW-1185">Reference proteome</keyword>
<dbReference type="InterPro" id="IPR040442">
    <property type="entry name" value="Pyrv_kinase-like_dom_sf"/>
</dbReference>
<dbReference type="Proteomes" id="UP000638648">
    <property type="component" value="Unassembled WGS sequence"/>
</dbReference>
<dbReference type="EC" id="4.1.2.52" evidence="5"/>
<dbReference type="GO" id="GO:0005737">
    <property type="term" value="C:cytoplasm"/>
    <property type="evidence" value="ECO:0007669"/>
    <property type="project" value="TreeGrafter"/>
</dbReference>
<evidence type="ECO:0000256" key="3">
    <source>
        <dbReference type="ARBA" id="ARBA00023239"/>
    </source>
</evidence>
<evidence type="ECO:0000259" key="4">
    <source>
        <dbReference type="Pfam" id="PF03328"/>
    </source>
</evidence>
<dbReference type="InterPro" id="IPR005000">
    <property type="entry name" value="Aldolase/citrate-lyase_domain"/>
</dbReference>
<comment type="similarity">
    <text evidence="1">Belongs to the HpcH/HpaI aldolase family.</text>
</comment>
<accession>A0A927MY74</accession>
<dbReference type="PANTHER" id="PTHR30502">
    <property type="entry name" value="2-KETO-3-DEOXY-L-RHAMNONATE ALDOLASE"/>
    <property type="match status" value="1"/>
</dbReference>
<organism evidence="5 6">
    <name type="scientific">Actinopolymorpha pittospori</name>
    <dbReference type="NCBI Taxonomy" id="648752"/>
    <lineage>
        <taxon>Bacteria</taxon>
        <taxon>Bacillati</taxon>
        <taxon>Actinomycetota</taxon>
        <taxon>Actinomycetes</taxon>
        <taxon>Propionibacteriales</taxon>
        <taxon>Actinopolymorphaceae</taxon>
        <taxon>Actinopolymorpha</taxon>
    </lineage>
</organism>
<gene>
    <name evidence="5" type="ORF">HEB94_005240</name>
</gene>
<dbReference type="EC" id="4.1.2.20" evidence="5"/>
<dbReference type="EMBL" id="JADBEM010000001">
    <property type="protein sequence ID" value="MBE1608392.1"/>
    <property type="molecule type" value="Genomic_DNA"/>
</dbReference>
<dbReference type="InterPro" id="IPR050251">
    <property type="entry name" value="HpcH-HpaI_aldolase"/>
</dbReference>
<dbReference type="GO" id="GO:0046872">
    <property type="term" value="F:metal ion binding"/>
    <property type="evidence" value="ECO:0007669"/>
    <property type="project" value="UniProtKB-KW"/>
</dbReference>
<dbReference type="PANTHER" id="PTHR30502:SF0">
    <property type="entry name" value="PHOSPHOENOLPYRUVATE CARBOXYLASE FAMILY PROTEIN"/>
    <property type="match status" value="1"/>
</dbReference>